<reference evidence="1 2" key="1">
    <citation type="journal article" date="2022" name="Plant J.">
        <title>Chromosome-level genome of Camellia lanceoleosa provides a valuable resource for understanding genome evolution and self-incompatibility.</title>
        <authorList>
            <person name="Gong W."/>
            <person name="Xiao S."/>
            <person name="Wang L."/>
            <person name="Liao Z."/>
            <person name="Chang Y."/>
            <person name="Mo W."/>
            <person name="Hu G."/>
            <person name="Li W."/>
            <person name="Zhao G."/>
            <person name="Zhu H."/>
            <person name="Hu X."/>
            <person name="Ji K."/>
            <person name="Xiang X."/>
            <person name="Song Q."/>
            <person name="Yuan D."/>
            <person name="Jin S."/>
            <person name="Zhang L."/>
        </authorList>
    </citation>
    <scope>NUCLEOTIDE SEQUENCE [LARGE SCALE GENOMIC DNA]</scope>
    <source>
        <strain evidence="1">SQ_2022a</strain>
    </source>
</reference>
<gene>
    <name evidence="1" type="ORF">LOK49_LG02G00741</name>
</gene>
<keyword evidence="2" id="KW-1185">Reference proteome</keyword>
<proteinExistence type="predicted"/>
<name>A0ACC0IKB7_9ERIC</name>
<organism evidence="1 2">
    <name type="scientific">Camellia lanceoleosa</name>
    <dbReference type="NCBI Taxonomy" id="1840588"/>
    <lineage>
        <taxon>Eukaryota</taxon>
        <taxon>Viridiplantae</taxon>
        <taxon>Streptophyta</taxon>
        <taxon>Embryophyta</taxon>
        <taxon>Tracheophyta</taxon>
        <taxon>Spermatophyta</taxon>
        <taxon>Magnoliopsida</taxon>
        <taxon>eudicotyledons</taxon>
        <taxon>Gunneridae</taxon>
        <taxon>Pentapetalae</taxon>
        <taxon>asterids</taxon>
        <taxon>Ericales</taxon>
        <taxon>Theaceae</taxon>
        <taxon>Camellia</taxon>
    </lineage>
</organism>
<sequence>MIKEYPGYNFIGLIFGPTSDTQERLEKETGAKVRVYTKADIGEKGEIAPSDGNEALVAYAELYVHISADTYEKVDTAVSLIELLVTPVSVSVDE</sequence>
<protein>
    <submittedName>
        <fullName evidence="1">Splicing factor-like protein 1</fullName>
    </submittedName>
</protein>
<evidence type="ECO:0000313" key="2">
    <source>
        <dbReference type="Proteomes" id="UP001060215"/>
    </source>
</evidence>
<dbReference type="EMBL" id="CM045760">
    <property type="protein sequence ID" value="KAI8025823.1"/>
    <property type="molecule type" value="Genomic_DNA"/>
</dbReference>
<evidence type="ECO:0000313" key="1">
    <source>
        <dbReference type="EMBL" id="KAI8025823.1"/>
    </source>
</evidence>
<accession>A0ACC0IKB7</accession>
<comment type="caution">
    <text evidence="1">The sequence shown here is derived from an EMBL/GenBank/DDBJ whole genome shotgun (WGS) entry which is preliminary data.</text>
</comment>
<dbReference type="Proteomes" id="UP001060215">
    <property type="component" value="Chromosome 3"/>
</dbReference>